<accession>A0ABR6RKW4</accession>
<name>A0ABR6RKW4_9BURK</name>
<keyword evidence="4" id="KW-1185">Reference proteome</keyword>
<evidence type="ECO:0000313" key="4">
    <source>
        <dbReference type="Proteomes" id="UP000562492"/>
    </source>
</evidence>
<feature type="domain" description="Lysozyme inhibitor LprI-like N-terminal" evidence="2">
    <location>
        <begin position="62"/>
        <end position="144"/>
    </location>
</feature>
<evidence type="ECO:0000256" key="1">
    <source>
        <dbReference type="SAM" id="MobiDB-lite"/>
    </source>
</evidence>
<dbReference type="Proteomes" id="UP000562492">
    <property type="component" value="Unassembled WGS sequence"/>
</dbReference>
<protein>
    <submittedName>
        <fullName evidence="3">Uncharacterized protein YecT (DUF1311 family)</fullName>
    </submittedName>
</protein>
<evidence type="ECO:0000313" key="3">
    <source>
        <dbReference type="EMBL" id="MBB6579825.1"/>
    </source>
</evidence>
<organism evidence="3 4">
    <name type="scientific">Comamonas odontotermitis</name>
    <dbReference type="NCBI Taxonomy" id="379895"/>
    <lineage>
        <taxon>Bacteria</taxon>
        <taxon>Pseudomonadati</taxon>
        <taxon>Pseudomonadota</taxon>
        <taxon>Betaproteobacteria</taxon>
        <taxon>Burkholderiales</taxon>
        <taxon>Comamonadaceae</taxon>
        <taxon>Comamonas</taxon>
    </lineage>
</organism>
<dbReference type="EMBL" id="JACHKZ010000040">
    <property type="protein sequence ID" value="MBB6579825.1"/>
    <property type="molecule type" value="Genomic_DNA"/>
</dbReference>
<comment type="caution">
    <text evidence="3">The sequence shown here is derived from an EMBL/GenBank/DDBJ whole genome shotgun (WGS) entry which is preliminary data.</text>
</comment>
<gene>
    <name evidence="3" type="ORF">HNP33_003941</name>
</gene>
<dbReference type="Gene3D" id="1.20.1270.180">
    <property type="match status" value="1"/>
</dbReference>
<dbReference type="Pfam" id="PF07007">
    <property type="entry name" value="LprI"/>
    <property type="match status" value="1"/>
</dbReference>
<sequence>MAFIPPFRSEGRGTASTAPRPDKNRWFSPACQALTAIIFAASTGLAQAQAGAACVPGGTVEQTNACALQAFQQADTDNNILYGDVMRILSAHERPALRRDQNDWSRQRAATCKKQEAAHEARPDWSRRYHECLVAETSKRKKELMVWLHEGPPPGAVQKQ</sequence>
<dbReference type="RefSeq" id="WP_184711506.1">
    <property type="nucleotide sequence ID" value="NZ_JACHKZ010000040.1"/>
</dbReference>
<feature type="region of interest" description="Disordered" evidence="1">
    <location>
        <begin position="1"/>
        <end position="24"/>
    </location>
</feature>
<dbReference type="InterPro" id="IPR009739">
    <property type="entry name" value="LprI-like_N"/>
</dbReference>
<reference evidence="3 4" key="1">
    <citation type="submission" date="2020-08" db="EMBL/GenBank/DDBJ databases">
        <title>Functional genomics of gut bacteria from endangered species of beetles.</title>
        <authorList>
            <person name="Carlos-Shanley C."/>
        </authorList>
    </citation>
    <scope>NUCLEOTIDE SEQUENCE [LARGE SCALE GENOMIC DNA]</scope>
    <source>
        <strain evidence="3 4">S00124</strain>
    </source>
</reference>
<evidence type="ECO:0000259" key="2">
    <source>
        <dbReference type="Pfam" id="PF07007"/>
    </source>
</evidence>
<proteinExistence type="predicted"/>